<feature type="region of interest" description="Disordered" evidence="1">
    <location>
        <begin position="1"/>
        <end position="58"/>
    </location>
</feature>
<keyword evidence="3" id="KW-1185">Reference proteome</keyword>
<name>A0A0E0G2J7_ORYNI</name>
<dbReference type="Proteomes" id="UP000006591">
    <property type="component" value="Chromosome 2"/>
</dbReference>
<reference evidence="2" key="1">
    <citation type="submission" date="2015-04" db="UniProtKB">
        <authorList>
            <consortium name="EnsemblPlants"/>
        </authorList>
    </citation>
    <scope>IDENTIFICATION</scope>
    <source>
        <strain evidence="2">SL10</strain>
    </source>
</reference>
<dbReference type="AlphaFoldDB" id="A0A0E0G2J7"/>
<evidence type="ECO:0000313" key="2">
    <source>
        <dbReference type="EnsemblPlants" id="ONIVA02G07130.1"/>
    </source>
</evidence>
<dbReference type="Gramene" id="ONIVA02G07130.1">
    <property type="protein sequence ID" value="ONIVA02G07130.1"/>
    <property type="gene ID" value="ONIVA02G07130"/>
</dbReference>
<dbReference type="EnsemblPlants" id="ONIVA02G07130.1">
    <property type="protein sequence ID" value="ONIVA02G07130.1"/>
    <property type="gene ID" value="ONIVA02G07130"/>
</dbReference>
<sequence length="77" mass="8892">MSPPFFSDQQRPWQRRRSKLGSHRGCRSSLRKTPPPERSPEGGEESSDATGNAKPSIQTREFFRFNLVHFDDGIFRV</sequence>
<accession>A0A0E0G2J7</accession>
<proteinExistence type="predicted"/>
<feature type="compositionally biased region" description="Basic residues" evidence="1">
    <location>
        <begin position="13"/>
        <end position="30"/>
    </location>
</feature>
<feature type="compositionally biased region" description="Polar residues" evidence="1">
    <location>
        <begin position="48"/>
        <end position="58"/>
    </location>
</feature>
<organism evidence="2">
    <name type="scientific">Oryza nivara</name>
    <name type="common">Indian wild rice</name>
    <name type="synonym">Oryza sativa f. spontanea</name>
    <dbReference type="NCBI Taxonomy" id="4536"/>
    <lineage>
        <taxon>Eukaryota</taxon>
        <taxon>Viridiplantae</taxon>
        <taxon>Streptophyta</taxon>
        <taxon>Embryophyta</taxon>
        <taxon>Tracheophyta</taxon>
        <taxon>Spermatophyta</taxon>
        <taxon>Magnoliopsida</taxon>
        <taxon>Liliopsida</taxon>
        <taxon>Poales</taxon>
        <taxon>Poaceae</taxon>
        <taxon>BOP clade</taxon>
        <taxon>Oryzoideae</taxon>
        <taxon>Oryzeae</taxon>
        <taxon>Oryzinae</taxon>
        <taxon>Oryza</taxon>
    </lineage>
</organism>
<evidence type="ECO:0000256" key="1">
    <source>
        <dbReference type="SAM" id="MobiDB-lite"/>
    </source>
</evidence>
<evidence type="ECO:0000313" key="3">
    <source>
        <dbReference type="Proteomes" id="UP000006591"/>
    </source>
</evidence>
<reference evidence="2" key="2">
    <citation type="submission" date="2018-04" db="EMBL/GenBank/DDBJ databases">
        <title>OnivRS2 (Oryza nivara Reference Sequence Version 2).</title>
        <authorList>
            <person name="Zhang J."/>
            <person name="Kudrna D."/>
            <person name="Lee S."/>
            <person name="Talag J."/>
            <person name="Rajasekar S."/>
            <person name="Welchert J."/>
            <person name="Hsing Y.-I."/>
            <person name="Wing R.A."/>
        </authorList>
    </citation>
    <scope>NUCLEOTIDE SEQUENCE [LARGE SCALE GENOMIC DNA]</scope>
    <source>
        <strain evidence="2">SL10</strain>
    </source>
</reference>
<dbReference type="HOGENOM" id="CLU_2642288_0_0_1"/>
<protein>
    <submittedName>
        <fullName evidence="2">Uncharacterized protein</fullName>
    </submittedName>
</protein>